<dbReference type="GO" id="GO:0006890">
    <property type="term" value="P:retrograde vesicle-mediated transport, Golgi to endoplasmic reticulum"/>
    <property type="evidence" value="ECO:0007669"/>
    <property type="project" value="TreeGrafter"/>
</dbReference>
<accession>T1GV21</accession>
<sequence>MSNYSQIRFRGHRKDVVEIAKQFDAFKKIPEKYTESSRIGGFISIISRLLIVYLIYQEITNYLDATLKYAFKPDLDMDDKIKLHVDITIATSCM</sequence>
<dbReference type="HOGENOM" id="CLU_2392229_0_0_1"/>
<evidence type="ECO:0000259" key="1">
    <source>
        <dbReference type="Pfam" id="PF13850"/>
    </source>
</evidence>
<dbReference type="PANTHER" id="PTHR10984">
    <property type="entry name" value="ENDOPLASMIC RETICULUM-GOLGI INTERMEDIATE COMPARTMENT PROTEIN"/>
    <property type="match status" value="1"/>
</dbReference>
<organism evidence="2 3">
    <name type="scientific">Megaselia scalaris</name>
    <name type="common">Humpbacked fly</name>
    <name type="synonym">Phora scalaris</name>
    <dbReference type="NCBI Taxonomy" id="36166"/>
    <lineage>
        <taxon>Eukaryota</taxon>
        <taxon>Metazoa</taxon>
        <taxon>Ecdysozoa</taxon>
        <taxon>Arthropoda</taxon>
        <taxon>Hexapoda</taxon>
        <taxon>Insecta</taxon>
        <taxon>Pterygota</taxon>
        <taxon>Neoptera</taxon>
        <taxon>Endopterygota</taxon>
        <taxon>Diptera</taxon>
        <taxon>Brachycera</taxon>
        <taxon>Muscomorpha</taxon>
        <taxon>Platypezoidea</taxon>
        <taxon>Phoridae</taxon>
        <taxon>Megaseliini</taxon>
        <taxon>Megaselia</taxon>
    </lineage>
</organism>
<dbReference type="Pfam" id="PF13850">
    <property type="entry name" value="ERGIC_N"/>
    <property type="match status" value="1"/>
</dbReference>
<evidence type="ECO:0000313" key="2">
    <source>
        <dbReference type="EnsemblMetazoa" id="MESCA007600-PA"/>
    </source>
</evidence>
<dbReference type="InterPro" id="IPR039542">
    <property type="entry name" value="Erv_N"/>
</dbReference>
<dbReference type="GO" id="GO:0030134">
    <property type="term" value="C:COPII-coated ER to Golgi transport vesicle"/>
    <property type="evidence" value="ECO:0007669"/>
    <property type="project" value="TreeGrafter"/>
</dbReference>
<dbReference type="EMBL" id="CAQQ02172752">
    <property type="status" value="NOT_ANNOTATED_CDS"/>
    <property type="molecule type" value="Genomic_DNA"/>
</dbReference>
<protein>
    <recommendedName>
        <fullName evidence="1">Endoplasmic reticulum vesicle transporter N-terminal domain-containing protein</fullName>
    </recommendedName>
</protein>
<evidence type="ECO:0000313" key="3">
    <source>
        <dbReference type="Proteomes" id="UP000015102"/>
    </source>
</evidence>
<dbReference type="InterPro" id="IPR045888">
    <property type="entry name" value="Erv"/>
</dbReference>
<dbReference type="STRING" id="36166.T1GV21"/>
<dbReference type="EnsemblMetazoa" id="MESCA007600-RA">
    <property type="protein sequence ID" value="MESCA007600-PA"/>
    <property type="gene ID" value="MESCA007600"/>
</dbReference>
<dbReference type="AlphaFoldDB" id="T1GV21"/>
<dbReference type="GO" id="GO:0005783">
    <property type="term" value="C:endoplasmic reticulum"/>
    <property type="evidence" value="ECO:0007669"/>
    <property type="project" value="TreeGrafter"/>
</dbReference>
<dbReference type="GO" id="GO:0016020">
    <property type="term" value="C:membrane"/>
    <property type="evidence" value="ECO:0007669"/>
    <property type="project" value="TreeGrafter"/>
</dbReference>
<dbReference type="OMA" id="CEYTLST"/>
<dbReference type="GO" id="GO:0006888">
    <property type="term" value="P:endoplasmic reticulum to Golgi vesicle-mediated transport"/>
    <property type="evidence" value="ECO:0007669"/>
    <property type="project" value="TreeGrafter"/>
</dbReference>
<dbReference type="PANTHER" id="PTHR10984:SF30">
    <property type="entry name" value="ENDOPLASMIC RETICULUM-GOLGI INTERMEDIATE COMPARTMENT PROTEIN 2"/>
    <property type="match status" value="1"/>
</dbReference>
<reference evidence="2" key="2">
    <citation type="submission" date="2015-06" db="UniProtKB">
        <authorList>
            <consortium name="EnsemblMetazoa"/>
        </authorList>
    </citation>
    <scope>IDENTIFICATION</scope>
</reference>
<keyword evidence="3" id="KW-1185">Reference proteome</keyword>
<reference evidence="3" key="1">
    <citation type="submission" date="2013-02" db="EMBL/GenBank/DDBJ databases">
        <authorList>
            <person name="Hughes D."/>
        </authorList>
    </citation>
    <scope>NUCLEOTIDE SEQUENCE</scope>
    <source>
        <strain>Durham</strain>
        <strain evidence="3">NC isolate 2 -- Noor lab</strain>
    </source>
</reference>
<feature type="domain" description="Endoplasmic reticulum vesicle transporter N-terminal" evidence="1">
    <location>
        <begin position="21"/>
        <end position="93"/>
    </location>
</feature>
<proteinExistence type="predicted"/>
<dbReference type="Proteomes" id="UP000015102">
    <property type="component" value="Unassembled WGS sequence"/>
</dbReference>
<name>T1GV21_MEGSC</name>